<dbReference type="InterPro" id="IPR004408">
    <property type="entry name" value="Biotin_CoA_COase_ligase"/>
</dbReference>
<dbReference type="RefSeq" id="WP_202920314.1">
    <property type="nucleotide sequence ID" value="NZ_CP036273.1"/>
</dbReference>
<dbReference type="Pfam" id="PF03099">
    <property type="entry name" value="BPL_LplA_LipB"/>
    <property type="match status" value="1"/>
</dbReference>
<dbReference type="GO" id="GO:0004077">
    <property type="term" value="F:biotin--[biotin carboxyl-carrier protein] ligase activity"/>
    <property type="evidence" value="ECO:0007669"/>
    <property type="project" value="UniProtKB-EC"/>
</dbReference>
<dbReference type="PANTHER" id="PTHR12835">
    <property type="entry name" value="BIOTIN PROTEIN LIGASE"/>
    <property type="match status" value="1"/>
</dbReference>
<dbReference type="KEGG" id="uli:ETAA1_44020"/>
<reference evidence="3 4" key="1">
    <citation type="submission" date="2019-02" db="EMBL/GenBank/DDBJ databases">
        <title>Deep-cultivation of Planctomycetes and their phenomic and genomic characterization uncovers novel biology.</title>
        <authorList>
            <person name="Wiegand S."/>
            <person name="Jogler M."/>
            <person name="Boedeker C."/>
            <person name="Pinto D."/>
            <person name="Vollmers J."/>
            <person name="Rivas-Marin E."/>
            <person name="Kohn T."/>
            <person name="Peeters S.H."/>
            <person name="Heuer A."/>
            <person name="Rast P."/>
            <person name="Oberbeckmann S."/>
            <person name="Bunk B."/>
            <person name="Jeske O."/>
            <person name="Meyerdierks A."/>
            <person name="Storesund J.E."/>
            <person name="Kallscheuer N."/>
            <person name="Luecker S."/>
            <person name="Lage O.M."/>
            <person name="Pohl T."/>
            <person name="Merkel B.J."/>
            <person name="Hornburger P."/>
            <person name="Mueller R.-W."/>
            <person name="Bruemmer F."/>
            <person name="Labrenz M."/>
            <person name="Spormann A.M."/>
            <person name="Op den Camp H."/>
            <person name="Overmann J."/>
            <person name="Amann R."/>
            <person name="Jetten M.S.M."/>
            <person name="Mascher T."/>
            <person name="Medema M.H."/>
            <person name="Devos D.P."/>
            <person name="Kaster A.-K."/>
            <person name="Ovreas L."/>
            <person name="Rohde M."/>
            <person name="Galperin M.Y."/>
            <person name="Jogler C."/>
        </authorList>
    </citation>
    <scope>NUCLEOTIDE SEQUENCE [LARGE SCALE GENOMIC DNA]</scope>
    <source>
        <strain evidence="3 4">ETA_A1</strain>
    </source>
</reference>
<dbReference type="EC" id="6.3.4.15" evidence="3"/>
<protein>
    <submittedName>
        <fullName evidence="3">Bifunctional ligase/repressor BirA</fullName>
        <ecNumber evidence="3">6.3.4.15</ecNumber>
    </submittedName>
</protein>
<evidence type="ECO:0000259" key="2">
    <source>
        <dbReference type="PROSITE" id="PS51733"/>
    </source>
</evidence>
<dbReference type="PANTHER" id="PTHR12835:SF5">
    <property type="entry name" value="BIOTIN--PROTEIN LIGASE"/>
    <property type="match status" value="1"/>
</dbReference>
<dbReference type="AlphaFoldDB" id="A0A517XY51"/>
<evidence type="ECO:0000313" key="3">
    <source>
        <dbReference type="EMBL" id="QDU22422.1"/>
    </source>
</evidence>
<dbReference type="PROSITE" id="PS51733">
    <property type="entry name" value="BPL_LPL_CATALYTIC"/>
    <property type="match status" value="1"/>
</dbReference>
<dbReference type="GO" id="GO:0005737">
    <property type="term" value="C:cytoplasm"/>
    <property type="evidence" value="ECO:0007669"/>
    <property type="project" value="TreeGrafter"/>
</dbReference>
<evidence type="ECO:0000313" key="4">
    <source>
        <dbReference type="Proteomes" id="UP000319576"/>
    </source>
</evidence>
<keyword evidence="4" id="KW-1185">Reference proteome</keyword>
<gene>
    <name evidence="3" type="primary">birA</name>
    <name evidence="3" type="ORF">ETAA1_44020</name>
</gene>
<dbReference type="Proteomes" id="UP000319576">
    <property type="component" value="Chromosome"/>
</dbReference>
<dbReference type="InterPro" id="IPR045864">
    <property type="entry name" value="aa-tRNA-synth_II/BPL/LPL"/>
</dbReference>
<dbReference type="Gene3D" id="3.30.930.10">
    <property type="entry name" value="Bira Bifunctional Protein, Domain 2"/>
    <property type="match status" value="1"/>
</dbReference>
<accession>A0A517XY51</accession>
<evidence type="ECO:0000256" key="1">
    <source>
        <dbReference type="ARBA" id="ARBA00022598"/>
    </source>
</evidence>
<organism evidence="3 4">
    <name type="scientific">Urbifossiella limnaea</name>
    <dbReference type="NCBI Taxonomy" id="2528023"/>
    <lineage>
        <taxon>Bacteria</taxon>
        <taxon>Pseudomonadati</taxon>
        <taxon>Planctomycetota</taxon>
        <taxon>Planctomycetia</taxon>
        <taxon>Gemmatales</taxon>
        <taxon>Gemmataceae</taxon>
        <taxon>Urbifossiella</taxon>
    </lineage>
</organism>
<dbReference type="CDD" id="cd16442">
    <property type="entry name" value="BPL"/>
    <property type="match status" value="1"/>
</dbReference>
<proteinExistence type="predicted"/>
<dbReference type="SUPFAM" id="SSF55681">
    <property type="entry name" value="Class II aaRS and biotin synthetases"/>
    <property type="match status" value="1"/>
</dbReference>
<dbReference type="NCBIfam" id="TIGR00121">
    <property type="entry name" value="birA_ligase"/>
    <property type="match status" value="1"/>
</dbReference>
<dbReference type="EMBL" id="CP036273">
    <property type="protein sequence ID" value="QDU22422.1"/>
    <property type="molecule type" value="Genomic_DNA"/>
</dbReference>
<dbReference type="InterPro" id="IPR004143">
    <property type="entry name" value="BPL_LPL_catalytic"/>
</dbReference>
<feature type="domain" description="BPL/LPL catalytic" evidence="2">
    <location>
        <begin position="13"/>
        <end position="187"/>
    </location>
</feature>
<sequence length="266" mass="28067">MTPPAEWTFATERVGRRVLVFDELDSTNSFAAALPAGTDDGLVIVARNQTAGRGRFGRPWRSRPGAALLMSVVLTPPADLRRPVILTAWAAVAVAAAVRELAGVEARIKWPNDLLVQGKKVCGILIEQAARVVCGVGLNLAQSADEFAALGLPDATSLGLVTGSPVELRDAAGAVVRNLDAAWRRLLAGDRAAVEAAWAGGVGFVGRDVELERADGSRPTGRLRALSFDGLELERGDGTVERVPPEAVEHIRDVSASFLALPARRG</sequence>
<name>A0A517XY51_9BACT</name>
<keyword evidence="1 3" id="KW-0436">Ligase</keyword>